<feature type="region of interest" description="Disordered" evidence="1">
    <location>
        <begin position="283"/>
        <end position="399"/>
    </location>
</feature>
<evidence type="ECO:0000256" key="1">
    <source>
        <dbReference type="SAM" id="MobiDB-lite"/>
    </source>
</evidence>
<dbReference type="AlphaFoldDB" id="A0A409WUQ6"/>
<dbReference type="InParanoid" id="A0A409WUQ6"/>
<feature type="compositionally biased region" description="Basic and acidic residues" evidence="1">
    <location>
        <begin position="377"/>
        <end position="386"/>
    </location>
</feature>
<comment type="caution">
    <text evidence="2">The sequence shown here is derived from an EMBL/GenBank/DDBJ whole genome shotgun (WGS) entry which is preliminary data.</text>
</comment>
<dbReference type="Proteomes" id="UP000284706">
    <property type="component" value="Unassembled WGS sequence"/>
</dbReference>
<sequence length="399" mass="44410">MTIPKWTKTTKWTKVSPPPSPPHAPQTQLTPSPILPEDLPYRPNAILLTGSPIAHLPTTRLFAYATHFDAHPLGLEWVDDTTCVLVFDSRRSALDGFARLQKSASEPPDMTDDCVTARPFPIALWPPEERIKQSVGAGEGLKGAIRMRWARRDDVKKKGAMRQSEFYKRHGAGAGKEVFNGRDLPAAKRRRREDGERGGGGAWEDEEAIRARLDEELDSFLKEDSTDDEGRANGHRNGKSPAGDADVEGDYDDLPPSKMRSDYIADDGRTLLQRTSAMRAHRIGAEYDNDAPDLASRLTKPLPRRAPRSGGWPGDSPIKTNTGLDDRLRSPPREKLEWGRTEGDGRRRRRGAGGDRDRDRVGVRERSWRGSGGGGGRTERPKKTQQELDDELDAFLRAS</sequence>
<keyword evidence="3" id="KW-1185">Reference proteome</keyword>
<feature type="compositionally biased region" description="Basic and acidic residues" evidence="1">
    <location>
        <begin position="221"/>
        <end position="232"/>
    </location>
</feature>
<organism evidence="2 3">
    <name type="scientific">Gymnopilus dilepis</name>
    <dbReference type="NCBI Taxonomy" id="231916"/>
    <lineage>
        <taxon>Eukaryota</taxon>
        <taxon>Fungi</taxon>
        <taxon>Dikarya</taxon>
        <taxon>Basidiomycota</taxon>
        <taxon>Agaricomycotina</taxon>
        <taxon>Agaricomycetes</taxon>
        <taxon>Agaricomycetidae</taxon>
        <taxon>Agaricales</taxon>
        <taxon>Agaricineae</taxon>
        <taxon>Hymenogastraceae</taxon>
        <taxon>Gymnopilus</taxon>
    </lineage>
</organism>
<feature type="compositionally biased region" description="Low complexity" evidence="1">
    <location>
        <begin position="1"/>
        <end position="15"/>
    </location>
</feature>
<dbReference type="Pfam" id="PF10309">
    <property type="entry name" value="NCBP3"/>
    <property type="match status" value="1"/>
</dbReference>
<dbReference type="EMBL" id="NHYE01004768">
    <property type="protein sequence ID" value="PPQ82258.1"/>
    <property type="molecule type" value="Genomic_DNA"/>
</dbReference>
<gene>
    <name evidence="2" type="ORF">CVT26_009975</name>
</gene>
<feature type="region of interest" description="Disordered" evidence="1">
    <location>
        <begin position="1"/>
        <end position="35"/>
    </location>
</feature>
<evidence type="ECO:0000313" key="3">
    <source>
        <dbReference type="Proteomes" id="UP000284706"/>
    </source>
</evidence>
<evidence type="ECO:0008006" key="4">
    <source>
        <dbReference type="Google" id="ProtNLM"/>
    </source>
</evidence>
<feature type="compositionally biased region" description="Basic and acidic residues" evidence="1">
    <location>
        <begin position="324"/>
        <end position="345"/>
    </location>
</feature>
<dbReference type="GO" id="GO:0000340">
    <property type="term" value="F:RNA 7-methylguanosine cap binding"/>
    <property type="evidence" value="ECO:0007669"/>
    <property type="project" value="InterPro"/>
</dbReference>
<accession>A0A409WUQ6</accession>
<protein>
    <recommendedName>
        <fullName evidence="4">Chromatin target of PRMT1 protein C-terminal domain-containing protein</fullName>
    </recommendedName>
</protein>
<dbReference type="OrthoDB" id="422106at2759"/>
<feature type="region of interest" description="Disordered" evidence="1">
    <location>
        <begin position="177"/>
        <end position="208"/>
    </location>
</feature>
<dbReference type="InterPro" id="IPR019416">
    <property type="entry name" value="NCBP3"/>
</dbReference>
<evidence type="ECO:0000313" key="2">
    <source>
        <dbReference type="EMBL" id="PPQ82258.1"/>
    </source>
</evidence>
<feature type="compositionally biased region" description="Basic and acidic residues" evidence="1">
    <location>
        <begin position="352"/>
        <end position="368"/>
    </location>
</feature>
<dbReference type="GO" id="GO:0003729">
    <property type="term" value="F:mRNA binding"/>
    <property type="evidence" value="ECO:0007669"/>
    <property type="project" value="InterPro"/>
</dbReference>
<name>A0A409WUQ6_9AGAR</name>
<reference evidence="2 3" key="1">
    <citation type="journal article" date="2018" name="Evol. Lett.">
        <title>Horizontal gene cluster transfer increased hallucinogenic mushroom diversity.</title>
        <authorList>
            <person name="Reynolds H.T."/>
            <person name="Vijayakumar V."/>
            <person name="Gluck-Thaler E."/>
            <person name="Korotkin H.B."/>
            <person name="Matheny P.B."/>
            <person name="Slot J.C."/>
        </authorList>
    </citation>
    <scope>NUCLEOTIDE SEQUENCE [LARGE SCALE GENOMIC DNA]</scope>
    <source>
        <strain evidence="2 3">SRW20</strain>
    </source>
</reference>
<feature type="region of interest" description="Disordered" evidence="1">
    <location>
        <begin position="221"/>
        <end position="266"/>
    </location>
</feature>
<proteinExistence type="predicted"/>